<dbReference type="Proteomes" id="UP000516437">
    <property type="component" value="Chromosome 5"/>
</dbReference>
<comment type="caution">
    <text evidence="2">The sequence shown here is derived from an EMBL/GenBank/DDBJ whole genome shotgun (WGS) entry which is preliminary data.</text>
</comment>
<dbReference type="Pfam" id="PF13456">
    <property type="entry name" value="RVT_3"/>
    <property type="match status" value="1"/>
</dbReference>
<name>A0A6A1VM07_9ROSI</name>
<dbReference type="GO" id="GO:0003676">
    <property type="term" value="F:nucleic acid binding"/>
    <property type="evidence" value="ECO:0007669"/>
    <property type="project" value="InterPro"/>
</dbReference>
<keyword evidence="3" id="KW-1185">Reference proteome</keyword>
<dbReference type="GO" id="GO:0004523">
    <property type="term" value="F:RNA-DNA hybrid ribonuclease activity"/>
    <property type="evidence" value="ECO:0007669"/>
    <property type="project" value="InterPro"/>
</dbReference>
<organism evidence="2 3">
    <name type="scientific">Morella rubra</name>
    <name type="common">Chinese bayberry</name>
    <dbReference type="NCBI Taxonomy" id="262757"/>
    <lineage>
        <taxon>Eukaryota</taxon>
        <taxon>Viridiplantae</taxon>
        <taxon>Streptophyta</taxon>
        <taxon>Embryophyta</taxon>
        <taxon>Tracheophyta</taxon>
        <taxon>Spermatophyta</taxon>
        <taxon>Magnoliopsida</taxon>
        <taxon>eudicotyledons</taxon>
        <taxon>Gunneridae</taxon>
        <taxon>Pentapetalae</taxon>
        <taxon>rosids</taxon>
        <taxon>fabids</taxon>
        <taxon>Fagales</taxon>
        <taxon>Myricaceae</taxon>
        <taxon>Morella</taxon>
    </lineage>
</organism>
<sequence length="125" mass="13809">MAACICRDYRGIILHVETKRLCSIDPTVGEAEALWLGIQVASNHSWRQVLFEGDSLIVKDAVDRDSQDCTWMLESIVSNIKSQLAASPGFKCLFVPRSVGCFLLTGGMLSRVPWFLFSTSLGLRG</sequence>
<dbReference type="AlphaFoldDB" id="A0A6A1VM07"/>
<dbReference type="EMBL" id="RXIC02000023">
    <property type="protein sequence ID" value="KAB1212957.1"/>
    <property type="molecule type" value="Genomic_DNA"/>
</dbReference>
<reference evidence="2 3" key="1">
    <citation type="journal article" date="2019" name="Plant Biotechnol. J.">
        <title>The red bayberry genome and genetic basis of sex determination.</title>
        <authorList>
            <person name="Jia H.M."/>
            <person name="Jia H.J."/>
            <person name="Cai Q.L."/>
            <person name="Wang Y."/>
            <person name="Zhao H.B."/>
            <person name="Yang W.F."/>
            <person name="Wang G.Y."/>
            <person name="Li Y.H."/>
            <person name="Zhan D.L."/>
            <person name="Shen Y.T."/>
            <person name="Niu Q.F."/>
            <person name="Chang L."/>
            <person name="Qiu J."/>
            <person name="Zhao L."/>
            <person name="Xie H.B."/>
            <person name="Fu W.Y."/>
            <person name="Jin J."/>
            <person name="Li X.W."/>
            <person name="Jiao Y."/>
            <person name="Zhou C.C."/>
            <person name="Tu T."/>
            <person name="Chai C.Y."/>
            <person name="Gao J.L."/>
            <person name="Fan L.J."/>
            <person name="van de Weg E."/>
            <person name="Wang J.Y."/>
            <person name="Gao Z.S."/>
        </authorList>
    </citation>
    <scope>NUCLEOTIDE SEQUENCE [LARGE SCALE GENOMIC DNA]</scope>
    <source>
        <tissue evidence="2">Leaves</tissue>
    </source>
</reference>
<evidence type="ECO:0000259" key="1">
    <source>
        <dbReference type="Pfam" id="PF13456"/>
    </source>
</evidence>
<dbReference type="OrthoDB" id="1906820at2759"/>
<feature type="domain" description="RNase H type-1" evidence="1">
    <location>
        <begin position="2"/>
        <end position="98"/>
    </location>
</feature>
<proteinExistence type="predicted"/>
<evidence type="ECO:0000313" key="2">
    <source>
        <dbReference type="EMBL" id="KAB1212957.1"/>
    </source>
</evidence>
<evidence type="ECO:0000313" key="3">
    <source>
        <dbReference type="Proteomes" id="UP000516437"/>
    </source>
</evidence>
<accession>A0A6A1VM07</accession>
<protein>
    <recommendedName>
        <fullName evidence="1">RNase H type-1 domain-containing protein</fullName>
    </recommendedName>
</protein>
<gene>
    <name evidence="2" type="ORF">CJ030_MR5G005103</name>
</gene>
<dbReference type="InterPro" id="IPR002156">
    <property type="entry name" value="RNaseH_domain"/>
</dbReference>